<sequence>MKTIAIIGGGPSGLVSAKSALECGLVPTVFEKQENFGGNWAPNTTKAWNSLRTNVSKFSCAFSDFPHDINDSDMFLPQEKVYNYLYNYAKKFNVLSHINTSCSVTRVSKAEQDSWKIEWIDNTDKESPKAKEQVFNFVIIASGINSTPAKFDQGGLLNSYTGNVIHSREYKSPESYKDKRVLLIGNAFSGSQIAVDLAKTSKSVHQVVRRDNQWVLSNTIPLVVDKEKGTETNAPIDFVFYVRKTSYENNKLSKPEYNQTLNNIVQFLTKNNLSCEDFKYSQDAFSLPPYFIIAHEDYIPSVEKGDIQLLRNCAIKNVNEKQITFEFKEQDVDEKSFEFDEIILCTGYQTDLTFLDKEILNEIEYIPDDYYVSCLLHKNVFPRNLKNIGFVGIINTPFFNTLELMSRWVVYVFSGLIKEPTKEIIENGIKDQINIRNANAEIKYQFPYNDTVIHCDDLAKEIGVLPDFEEIKKNDQDLYNSLWNVVYCNSCYRLKGPFSNPTLAKQTLSHYNETFNKVMSP</sequence>
<evidence type="ECO:0000256" key="4">
    <source>
        <dbReference type="ARBA" id="ARBA00022857"/>
    </source>
</evidence>
<dbReference type="InterPro" id="IPR020946">
    <property type="entry name" value="Flavin_mOase-like"/>
</dbReference>
<evidence type="ECO:0000256" key="3">
    <source>
        <dbReference type="ARBA" id="ARBA00022827"/>
    </source>
</evidence>
<gene>
    <name evidence="6" type="ORF">DICPUDRAFT_46933</name>
</gene>
<evidence type="ECO:0008006" key="8">
    <source>
        <dbReference type="Google" id="ProtNLM"/>
    </source>
</evidence>
<dbReference type="GeneID" id="10504061"/>
<proteinExistence type="inferred from homology"/>
<dbReference type="OMA" id="HAENGHW"/>
<dbReference type="PANTHER" id="PTHR23023">
    <property type="entry name" value="DIMETHYLANILINE MONOOXYGENASE"/>
    <property type="match status" value="1"/>
</dbReference>
<organism evidence="6 7">
    <name type="scientific">Dictyostelium purpureum</name>
    <name type="common">Slime mold</name>
    <dbReference type="NCBI Taxonomy" id="5786"/>
    <lineage>
        <taxon>Eukaryota</taxon>
        <taxon>Amoebozoa</taxon>
        <taxon>Evosea</taxon>
        <taxon>Eumycetozoa</taxon>
        <taxon>Dictyostelia</taxon>
        <taxon>Dictyosteliales</taxon>
        <taxon>Dictyosteliaceae</taxon>
        <taxon>Dictyostelium</taxon>
    </lineage>
</organism>
<name>F0ZGY6_DICPU</name>
<dbReference type="InParanoid" id="F0ZGY6"/>
<keyword evidence="7" id="KW-1185">Reference proteome</keyword>
<keyword evidence="4" id="KW-0521">NADP</keyword>
<dbReference type="GO" id="GO:0004497">
    <property type="term" value="F:monooxygenase activity"/>
    <property type="evidence" value="ECO:0000318"/>
    <property type="project" value="GO_Central"/>
</dbReference>
<dbReference type="STRING" id="5786.F0ZGY6"/>
<dbReference type="FunFam" id="3.50.50.60:FF:000544">
    <property type="entry name" value="Flavin-containing monooxygenase, putative"/>
    <property type="match status" value="1"/>
</dbReference>
<dbReference type="PRINTS" id="PR00370">
    <property type="entry name" value="FMOXYGENASE"/>
</dbReference>
<dbReference type="SUPFAM" id="SSF51905">
    <property type="entry name" value="FAD/NAD(P)-binding domain"/>
    <property type="match status" value="3"/>
</dbReference>
<dbReference type="InterPro" id="IPR000960">
    <property type="entry name" value="Flavin_mOase"/>
</dbReference>
<accession>F0ZGY6</accession>
<reference evidence="7" key="1">
    <citation type="journal article" date="2011" name="Genome Biol.">
        <title>Comparative genomics of the social amoebae Dictyostelium discoideum and Dictyostelium purpureum.</title>
        <authorList>
            <consortium name="US DOE Joint Genome Institute (JGI-PGF)"/>
            <person name="Sucgang R."/>
            <person name="Kuo A."/>
            <person name="Tian X."/>
            <person name="Salerno W."/>
            <person name="Parikh A."/>
            <person name="Feasley C.L."/>
            <person name="Dalin E."/>
            <person name="Tu H."/>
            <person name="Huang E."/>
            <person name="Barry K."/>
            <person name="Lindquist E."/>
            <person name="Shapiro H."/>
            <person name="Bruce D."/>
            <person name="Schmutz J."/>
            <person name="Salamov A."/>
            <person name="Fey P."/>
            <person name="Gaudet P."/>
            <person name="Anjard C."/>
            <person name="Babu M.M."/>
            <person name="Basu S."/>
            <person name="Bushmanova Y."/>
            <person name="van der Wel H."/>
            <person name="Katoh-Kurasawa M."/>
            <person name="Dinh C."/>
            <person name="Coutinho P.M."/>
            <person name="Saito T."/>
            <person name="Elias M."/>
            <person name="Schaap P."/>
            <person name="Kay R.R."/>
            <person name="Henrissat B."/>
            <person name="Eichinger L."/>
            <person name="Rivero F."/>
            <person name="Putnam N.H."/>
            <person name="West C.M."/>
            <person name="Loomis W.F."/>
            <person name="Chisholm R.L."/>
            <person name="Shaulsky G."/>
            <person name="Strassmann J.E."/>
            <person name="Queller D.C."/>
            <person name="Kuspa A."/>
            <person name="Grigoriev I.V."/>
        </authorList>
    </citation>
    <scope>NUCLEOTIDE SEQUENCE [LARGE SCALE GENOMIC DNA]</scope>
    <source>
        <strain evidence="7">QSDP1</strain>
    </source>
</reference>
<dbReference type="RefSeq" id="XP_003286667.1">
    <property type="nucleotide sequence ID" value="XM_003286619.1"/>
</dbReference>
<dbReference type="EMBL" id="GL871016">
    <property type="protein sequence ID" value="EGC36796.1"/>
    <property type="molecule type" value="Genomic_DNA"/>
</dbReference>
<keyword evidence="5" id="KW-0560">Oxidoreductase</keyword>
<dbReference type="InterPro" id="IPR036188">
    <property type="entry name" value="FAD/NAD-bd_sf"/>
</dbReference>
<dbReference type="VEuPathDB" id="AmoebaDB:DICPUDRAFT_46933"/>
<dbReference type="GO" id="GO:0050660">
    <property type="term" value="F:flavin adenine dinucleotide binding"/>
    <property type="evidence" value="ECO:0007669"/>
    <property type="project" value="InterPro"/>
</dbReference>
<evidence type="ECO:0000256" key="1">
    <source>
        <dbReference type="ARBA" id="ARBA00009183"/>
    </source>
</evidence>
<dbReference type="PIRSF" id="PIRSF000332">
    <property type="entry name" value="FMO"/>
    <property type="match status" value="1"/>
</dbReference>
<dbReference type="OrthoDB" id="19682at2759"/>
<dbReference type="eggNOG" id="KOG1399">
    <property type="taxonomic scope" value="Eukaryota"/>
</dbReference>
<dbReference type="Pfam" id="PF00743">
    <property type="entry name" value="FMO-like"/>
    <property type="match status" value="1"/>
</dbReference>
<evidence type="ECO:0000313" key="7">
    <source>
        <dbReference type="Proteomes" id="UP000001064"/>
    </source>
</evidence>
<evidence type="ECO:0000256" key="2">
    <source>
        <dbReference type="ARBA" id="ARBA00022630"/>
    </source>
</evidence>
<dbReference type="FunCoup" id="F0ZGY6">
    <property type="interactions" value="5"/>
</dbReference>
<keyword evidence="3" id="KW-0274">FAD</keyword>
<dbReference type="Proteomes" id="UP000001064">
    <property type="component" value="Unassembled WGS sequence"/>
</dbReference>
<evidence type="ECO:0000256" key="5">
    <source>
        <dbReference type="ARBA" id="ARBA00023002"/>
    </source>
</evidence>
<dbReference type="AlphaFoldDB" id="F0ZGY6"/>
<protein>
    <recommendedName>
        <fullName evidence="8">Flavin-containing monooxygenase</fullName>
    </recommendedName>
</protein>
<dbReference type="InterPro" id="IPR050346">
    <property type="entry name" value="FMO-like"/>
</dbReference>
<dbReference type="GO" id="GO:0004499">
    <property type="term" value="F:N,N-dimethylaniline monooxygenase activity"/>
    <property type="evidence" value="ECO:0007669"/>
    <property type="project" value="InterPro"/>
</dbReference>
<evidence type="ECO:0000313" key="6">
    <source>
        <dbReference type="EMBL" id="EGC36796.1"/>
    </source>
</evidence>
<dbReference type="FunFam" id="3.50.50.60:FF:000428">
    <property type="entry name" value="Dimethylaniline monooxygenase [N-oxide-forming]"/>
    <property type="match status" value="1"/>
</dbReference>
<keyword evidence="2" id="KW-0285">Flavoprotein</keyword>
<comment type="similarity">
    <text evidence="1">Belongs to the FMO family.</text>
</comment>
<dbReference type="Gene3D" id="3.50.50.60">
    <property type="entry name" value="FAD/NAD(P)-binding domain"/>
    <property type="match status" value="4"/>
</dbReference>
<dbReference type="GO" id="GO:0050661">
    <property type="term" value="F:NADP binding"/>
    <property type="evidence" value="ECO:0007669"/>
    <property type="project" value="InterPro"/>
</dbReference>
<dbReference type="KEGG" id="dpp:DICPUDRAFT_46933"/>